<feature type="region of interest" description="Disordered" evidence="1">
    <location>
        <begin position="246"/>
        <end position="268"/>
    </location>
</feature>
<dbReference type="VEuPathDB" id="FungiDB:AB675_5105"/>
<reference evidence="3 4" key="1">
    <citation type="submission" date="2015-06" db="EMBL/GenBank/DDBJ databases">
        <title>Draft genome of the ant-associated black yeast Phialophora attae CBS 131958.</title>
        <authorList>
            <person name="Moreno L.F."/>
            <person name="Stielow B.J."/>
            <person name="de Hoog S."/>
            <person name="Vicente V.A."/>
            <person name="Weiss V.A."/>
            <person name="de Vries M."/>
            <person name="Cruz L.M."/>
            <person name="Souza E.M."/>
        </authorList>
    </citation>
    <scope>NUCLEOTIDE SEQUENCE [LARGE SCALE GENOMIC DNA]</scope>
    <source>
        <strain evidence="3 4">CBS 131958</strain>
    </source>
</reference>
<evidence type="ECO:0000259" key="2">
    <source>
        <dbReference type="PROSITE" id="PS50181"/>
    </source>
</evidence>
<gene>
    <name evidence="3" type="ORF">AB675_5105</name>
</gene>
<proteinExistence type="predicted"/>
<feature type="region of interest" description="Disordered" evidence="1">
    <location>
        <begin position="535"/>
        <end position="565"/>
    </location>
</feature>
<feature type="compositionally biased region" description="Polar residues" evidence="1">
    <location>
        <begin position="460"/>
        <end position="470"/>
    </location>
</feature>
<feature type="domain" description="F-box" evidence="2">
    <location>
        <begin position="52"/>
        <end position="105"/>
    </location>
</feature>
<dbReference type="AlphaFoldDB" id="A0A0N0NLM1"/>
<organism evidence="3 4">
    <name type="scientific">Cyphellophora attinorum</name>
    <dbReference type="NCBI Taxonomy" id="1664694"/>
    <lineage>
        <taxon>Eukaryota</taxon>
        <taxon>Fungi</taxon>
        <taxon>Dikarya</taxon>
        <taxon>Ascomycota</taxon>
        <taxon>Pezizomycotina</taxon>
        <taxon>Eurotiomycetes</taxon>
        <taxon>Chaetothyriomycetidae</taxon>
        <taxon>Chaetothyriales</taxon>
        <taxon>Cyphellophoraceae</taxon>
        <taxon>Cyphellophora</taxon>
    </lineage>
</organism>
<feature type="compositionally biased region" description="Polar residues" evidence="1">
    <location>
        <begin position="22"/>
        <end position="36"/>
    </location>
</feature>
<dbReference type="OrthoDB" id="3199516at2759"/>
<feature type="compositionally biased region" description="Low complexity" evidence="1">
    <location>
        <begin position="535"/>
        <end position="551"/>
    </location>
</feature>
<name>A0A0N0NLM1_9EURO</name>
<feature type="region of interest" description="Disordered" evidence="1">
    <location>
        <begin position="1"/>
        <end position="36"/>
    </location>
</feature>
<protein>
    <recommendedName>
        <fullName evidence="2">F-box domain-containing protein</fullName>
    </recommendedName>
</protein>
<evidence type="ECO:0000313" key="3">
    <source>
        <dbReference type="EMBL" id="KPI39338.1"/>
    </source>
</evidence>
<dbReference type="Proteomes" id="UP000038010">
    <property type="component" value="Unassembled WGS sequence"/>
</dbReference>
<dbReference type="STRING" id="1664694.A0A0N0NLM1"/>
<keyword evidence="4" id="KW-1185">Reference proteome</keyword>
<dbReference type="RefSeq" id="XP_017999301.1">
    <property type="nucleotide sequence ID" value="XM_018145291.1"/>
</dbReference>
<evidence type="ECO:0000313" key="4">
    <source>
        <dbReference type="Proteomes" id="UP000038010"/>
    </source>
</evidence>
<dbReference type="EMBL" id="LFJN01000015">
    <property type="protein sequence ID" value="KPI39338.1"/>
    <property type="molecule type" value="Genomic_DNA"/>
</dbReference>
<accession>A0A0N0NLM1</accession>
<sequence length="830" mass="92622">MAQADESDAQPEPDSRPKAVNSAITEHSSPALSPQVDTKAADMAALAARDGPLKLLDLPEDILQSILKEVTHTNDLTALALTHSTLHNLVIPHIYSRFDIVWPEVNSNVETRVGVDALTYGLATLVMANDVFGEPSHPHREPDKAKRDPRRIRRGNHFGQYTKKFSLGNGPAEWVSEYLITKEGGKMLGTLVALAIGRMRNLETFIWDMPTGVLRDVWLALASLGTRSDGEGSRLEKVWVRWHENTEGSPLASPPPPAGPGQQQPPNIPAILAGTASALFQVPPYPRVEFPTFSILPPLRSLTVLDIDEVSYIEEMSVLIENSLHVLRELRVGVAEHAQHESWTMPAEERRVMPPQLMLDGHNPRHRGGILGILVHRFAEPAPATMAEDEPPAEATASNVSLLDLQLPANQGSKSAVEDADQADVDEIGRSLAEQHLDDSTIVETPSIHVSKRKNRRTDTFASISSSKTQGDSEKDAIPPKKMQLDSLDLERVFLSVSALSRGIDWTRLTSITLLGCRNHEQFWKELRRKFAPASRPRSSSSVSRTLSTSLGGVLTPRNTTPSSNIPREEYRLKITRLHTDTVSQALIAFIKDGLAPDSLEWLFLQDSGLSRSTVSVDTIYKGAIRRHRNSLRKLLIDSDSRKEEERGTSWRKWVLNREILGCLTSGRIKLRELSLSIDYKDWHYFLQRLPQLKTLRALHIAHTSNFAQREPVSRETALQVSDIVSLRPELELCYLGVHNSCYEVLECPAQRGASPQRLMVVNPSPELDSDDNDDTIEEADDASQLDLEFSHGEETEDEGVSSEKVTFRLREILFYEDKVSIFRARHGRL</sequence>
<dbReference type="InterPro" id="IPR001810">
    <property type="entry name" value="F-box_dom"/>
</dbReference>
<feature type="region of interest" description="Disordered" evidence="1">
    <location>
        <begin position="449"/>
        <end position="480"/>
    </location>
</feature>
<comment type="caution">
    <text evidence="3">The sequence shown here is derived from an EMBL/GenBank/DDBJ whole genome shotgun (WGS) entry which is preliminary data.</text>
</comment>
<dbReference type="GeneID" id="28737171"/>
<evidence type="ECO:0000256" key="1">
    <source>
        <dbReference type="SAM" id="MobiDB-lite"/>
    </source>
</evidence>
<dbReference type="PROSITE" id="PS50181">
    <property type="entry name" value="FBOX"/>
    <property type="match status" value="1"/>
</dbReference>
<feature type="compositionally biased region" description="Acidic residues" evidence="1">
    <location>
        <begin position="1"/>
        <end position="11"/>
    </location>
</feature>